<evidence type="ECO:0000313" key="12">
    <source>
        <dbReference type="EMBL" id="KSA01029.1"/>
    </source>
</evidence>
<dbReference type="PANTHER" id="PTHR42650">
    <property type="entry name" value="TAIL-ANCHORED PROTEIN INSERTION RECEPTOR WRB"/>
    <property type="match status" value="1"/>
</dbReference>
<comment type="caution">
    <text evidence="12">The sequence shown here is derived from an EMBL/GenBank/DDBJ whole genome shotgun (WGS) entry which is preliminary data.</text>
</comment>
<protein>
    <recommendedName>
        <fullName evidence="9">Golgi to ER traffic protein 1</fullName>
    </recommendedName>
    <alternativeName>
        <fullName evidence="9">Guided entry of tail-anchored proteins 1</fullName>
    </alternativeName>
</protein>
<dbReference type="GeneID" id="26840225"/>
<dbReference type="Proteomes" id="UP000054251">
    <property type="component" value="Unassembled WGS sequence"/>
</dbReference>
<feature type="transmembrane region" description="Helical" evidence="11">
    <location>
        <begin position="151"/>
        <end position="182"/>
    </location>
</feature>
<feature type="region of interest" description="Disordered" evidence="10">
    <location>
        <begin position="193"/>
        <end position="216"/>
    </location>
</feature>
<dbReference type="GO" id="GO:0071816">
    <property type="term" value="P:tail-anchored membrane protein insertion into ER membrane"/>
    <property type="evidence" value="ECO:0007669"/>
    <property type="project" value="InterPro"/>
</dbReference>
<comment type="similarity">
    <text evidence="1 9">Belongs to the WRB/GET1 family.</text>
</comment>
<evidence type="ECO:0000313" key="13">
    <source>
        <dbReference type="Proteomes" id="UP000054251"/>
    </source>
</evidence>
<comment type="caution">
    <text evidence="9">Lacks conserved residue(s) required for the propagation of feature annotation.</text>
</comment>
<keyword evidence="9" id="KW-0333">Golgi apparatus</keyword>
<feature type="topological domain" description="Lumenal" evidence="9">
    <location>
        <begin position="1"/>
        <end position="9"/>
    </location>
</feature>
<name>A0A0V1PY80_9ASCO</name>
<dbReference type="Pfam" id="PF04420">
    <property type="entry name" value="CHD5"/>
    <property type="match status" value="1"/>
</dbReference>
<dbReference type="InterPro" id="IPR029012">
    <property type="entry name" value="Helix_hairpin_bin_sf"/>
</dbReference>
<keyword evidence="4 9" id="KW-0256">Endoplasmic reticulum</keyword>
<feature type="compositionally biased region" description="Basic and acidic residues" evidence="10">
    <location>
        <begin position="193"/>
        <end position="209"/>
    </location>
</feature>
<comment type="subunit">
    <text evidence="9">Component of the Golgi to ER traffic (GET) complex, which is composed of GET1, GET2 and GET3. Within the complex, GET1 and GET2 form a heterotetramer which is stabilized by phosphatidylinositol binding and which binds to the GET3 homodimer.</text>
</comment>
<dbReference type="PANTHER" id="PTHR42650:SF1">
    <property type="entry name" value="GUIDED ENTRY OF TAIL-ANCHORED PROTEINS FACTOR 1"/>
    <property type="match status" value="1"/>
</dbReference>
<evidence type="ECO:0000256" key="7">
    <source>
        <dbReference type="ARBA" id="ARBA00023054"/>
    </source>
</evidence>
<comment type="function">
    <text evidence="9">Required for the post-translational delivery of tail-anchored (TA) proteins to the endoplasmic reticulum. Together with GET2, acts as a membrane receptor for soluble GET3, which recognizes and selectively binds the transmembrane domain of TA proteins in the cytosol. The GET complex cooperates with the HDEL receptor ERD2 to mediate the ATP-dependent retrieval of resident ER proteins that contain a C-terminal H-D-E-L retention signal from the Golgi to the ER.</text>
</comment>
<evidence type="ECO:0000256" key="10">
    <source>
        <dbReference type="SAM" id="MobiDB-lite"/>
    </source>
</evidence>
<evidence type="ECO:0000256" key="3">
    <source>
        <dbReference type="ARBA" id="ARBA00022692"/>
    </source>
</evidence>
<reference evidence="12 13" key="1">
    <citation type="submission" date="2015-11" db="EMBL/GenBank/DDBJ databases">
        <title>The genome of Debaryomyces fabryi.</title>
        <authorList>
            <person name="Tafer H."/>
            <person name="Lopandic K."/>
        </authorList>
    </citation>
    <scope>NUCLEOTIDE SEQUENCE [LARGE SCALE GENOMIC DNA]</scope>
    <source>
        <strain evidence="12 13">CBS 789</strain>
    </source>
</reference>
<evidence type="ECO:0000256" key="5">
    <source>
        <dbReference type="ARBA" id="ARBA00022892"/>
    </source>
</evidence>
<dbReference type="AlphaFoldDB" id="A0A0V1PY80"/>
<evidence type="ECO:0000256" key="4">
    <source>
        <dbReference type="ARBA" id="ARBA00022824"/>
    </source>
</evidence>
<dbReference type="GO" id="GO:0043495">
    <property type="term" value="F:protein-membrane adaptor activity"/>
    <property type="evidence" value="ECO:0007669"/>
    <property type="project" value="TreeGrafter"/>
</dbReference>
<feature type="transmembrane region" description="Helical" evidence="11">
    <location>
        <begin position="111"/>
        <end position="131"/>
    </location>
</feature>
<dbReference type="Gene3D" id="1.10.287.660">
    <property type="entry name" value="Helix hairpin bin"/>
    <property type="match status" value="1"/>
</dbReference>
<keyword evidence="7 9" id="KW-0175">Coiled coil</keyword>
<evidence type="ECO:0000256" key="1">
    <source>
        <dbReference type="ARBA" id="ARBA00010799"/>
    </source>
</evidence>
<sequence>MFDISPSNLLISVLVVLFAKQLINAIGKATLENIGWSAYCKVAPKLGDSKFIELDQKRSELAKVSKEKKSISAQDQYARWTKLNRQSDKLTVDINKLKEETSSSRSYINKYIGYAILVTTTLPIWFFRVWFRKAVLFYFPTGVLPYHVEWFLALPFITTGGVGLTIWMTAVNNVISSVIFLIKFPFEKEVPYPSQEVEKEKSSINREKVSGTPVAK</sequence>
<evidence type="ECO:0000256" key="2">
    <source>
        <dbReference type="ARBA" id="ARBA00022448"/>
    </source>
</evidence>
<keyword evidence="3 9" id="KW-0812">Transmembrane</keyword>
<organism evidence="12 13">
    <name type="scientific">Debaryomyces fabryi</name>
    <dbReference type="NCBI Taxonomy" id="58627"/>
    <lineage>
        <taxon>Eukaryota</taxon>
        <taxon>Fungi</taxon>
        <taxon>Dikarya</taxon>
        <taxon>Ascomycota</taxon>
        <taxon>Saccharomycotina</taxon>
        <taxon>Pichiomycetes</taxon>
        <taxon>Debaryomycetaceae</taxon>
        <taxon>Debaryomyces</taxon>
    </lineage>
</organism>
<dbReference type="InterPro" id="IPR027538">
    <property type="entry name" value="Get1_fungi"/>
</dbReference>
<dbReference type="EMBL" id="LMYN01000066">
    <property type="protein sequence ID" value="KSA01029.1"/>
    <property type="molecule type" value="Genomic_DNA"/>
</dbReference>
<evidence type="ECO:0000256" key="11">
    <source>
        <dbReference type="SAM" id="Phobius"/>
    </source>
</evidence>
<evidence type="ECO:0000256" key="8">
    <source>
        <dbReference type="ARBA" id="ARBA00023136"/>
    </source>
</evidence>
<keyword evidence="5 9" id="KW-0931">ER-Golgi transport</keyword>
<evidence type="ECO:0000256" key="9">
    <source>
        <dbReference type="HAMAP-Rule" id="MF_03113"/>
    </source>
</evidence>
<dbReference type="RefSeq" id="XP_015467131.1">
    <property type="nucleotide sequence ID" value="XM_015612045.1"/>
</dbReference>
<dbReference type="InterPro" id="IPR028945">
    <property type="entry name" value="Get1"/>
</dbReference>
<accession>A0A0V1PY80</accession>
<gene>
    <name evidence="9" type="primary">GET1</name>
    <name evidence="12" type="ORF">AC631_03216</name>
</gene>
<feature type="topological domain" description="Cytoplasmic" evidence="9">
    <location>
        <begin position="179"/>
        <end position="216"/>
    </location>
</feature>
<dbReference type="GO" id="GO:0016192">
    <property type="term" value="P:vesicle-mediated transport"/>
    <property type="evidence" value="ECO:0007669"/>
    <property type="project" value="UniProtKB-KW"/>
</dbReference>
<keyword evidence="2 9" id="KW-0813">Transport</keyword>
<dbReference type="GO" id="GO:0000139">
    <property type="term" value="C:Golgi membrane"/>
    <property type="evidence" value="ECO:0007669"/>
    <property type="project" value="UniProtKB-SubCell"/>
</dbReference>
<dbReference type="GO" id="GO:0005789">
    <property type="term" value="C:endoplasmic reticulum membrane"/>
    <property type="evidence" value="ECO:0007669"/>
    <property type="project" value="UniProtKB-SubCell"/>
</dbReference>
<dbReference type="OrthoDB" id="69461at2759"/>
<dbReference type="GO" id="GO:0043529">
    <property type="term" value="C:GET complex"/>
    <property type="evidence" value="ECO:0007669"/>
    <property type="project" value="UniProtKB-UniRule"/>
</dbReference>
<comment type="subcellular location">
    <subcellularLocation>
        <location evidence="9">Endoplasmic reticulum membrane</location>
        <topology evidence="9">Multi-pass membrane protein</topology>
    </subcellularLocation>
    <subcellularLocation>
        <location evidence="9">Golgi apparatus membrane</location>
        <topology evidence="9">Multi-pass membrane protein</topology>
    </subcellularLocation>
</comment>
<dbReference type="HAMAP" id="MF_03113">
    <property type="entry name" value="Get1"/>
    <property type="match status" value="1"/>
</dbReference>
<keyword evidence="13" id="KW-1185">Reference proteome</keyword>
<proteinExistence type="inferred from homology"/>
<evidence type="ECO:0000256" key="6">
    <source>
        <dbReference type="ARBA" id="ARBA00022989"/>
    </source>
</evidence>
<keyword evidence="6 9" id="KW-1133">Transmembrane helix</keyword>
<feature type="coiled-coil region" evidence="9">
    <location>
        <begin position="54"/>
        <end position="100"/>
    </location>
</feature>
<keyword evidence="8 9" id="KW-0472">Membrane</keyword>
<feature type="transmembrane region" description="Helical" evidence="11">
    <location>
        <begin position="6"/>
        <end position="23"/>
    </location>
</feature>